<dbReference type="Proteomes" id="UP001335648">
    <property type="component" value="Unassembled WGS sequence"/>
</dbReference>
<evidence type="ECO:0000313" key="4">
    <source>
        <dbReference type="Proteomes" id="UP001335648"/>
    </source>
</evidence>
<comment type="caution">
    <text evidence="3">The sequence shown here is derived from an EMBL/GenBank/DDBJ whole genome shotgun (WGS) entry which is preliminary data.</text>
</comment>
<name>A0AAN8C0S9_9TELE</name>
<dbReference type="InterPro" id="IPR051135">
    <property type="entry name" value="Gal/GlcNAc/GalNAc_ST"/>
</dbReference>
<dbReference type="Pfam" id="PF00685">
    <property type="entry name" value="Sulfotransfer_1"/>
    <property type="match status" value="1"/>
</dbReference>
<dbReference type="InterPro" id="IPR000863">
    <property type="entry name" value="Sulfotransferase_dom"/>
</dbReference>
<protein>
    <recommendedName>
        <fullName evidence="1">Sulfotransferase</fullName>
        <ecNumber evidence="1">2.8.2.-</ecNumber>
    </recommendedName>
</protein>
<dbReference type="EC" id="2.8.2.-" evidence="1"/>
<dbReference type="PANTHER" id="PTHR10704:SF60">
    <property type="entry name" value="CARBOHYDRATE SULFOTRANSFERASE 3"/>
    <property type="match status" value="1"/>
</dbReference>
<evidence type="ECO:0000259" key="2">
    <source>
        <dbReference type="Pfam" id="PF00685"/>
    </source>
</evidence>
<dbReference type="AlphaFoldDB" id="A0AAN8C0S9"/>
<reference evidence="3 4" key="1">
    <citation type="journal article" date="2023" name="Mol. Biol. Evol.">
        <title>Genomics of Secondarily Temperate Adaptation in the Only Non-Antarctic Icefish.</title>
        <authorList>
            <person name="Rivera-Colon A.G."/>
            <person name="Rayamajhi N."/>
            <person name="Minhas B.F."/>
            <person name="Madrigal G."/>
            <person name="Bilyk K.T."/>
            <person name="Yoon V."/>
            <person name="Hune M."/>
            <person name="Gregory S."/>
            <person name="Cheng C.H.C."/>
            <person name="Catchen J.M."/>
        </authorList>
    </citation>
    <scope>NUCLEOTIDE SEQUENCE [LARGE SCALE GENOMIC DNA]</scope>
    <source>
        <strain evidence="3">JC2023a</strain>
    </source>
</reference>
<dbReference type="PANTHER" id="PTHR10704">
    <property type="entry name" value="CARBOHYDRATE SULFOTRANSFERASE"/>
    <property type="match status" value="1"/>
</dbReference>
<dbReference type="GO" id="GO:0006790">
    <property type="term" value="P:sulfur compound metabolic process"/>
    <property type="evidence" value="ECO:0007669"/>
    <property type="project" value="TreeGrafter"/>
</dbReference>
<accession>A0AAN8C0S9</accession>
<gene>
    <name evidence="3" type="ORF">CesoFtcFv8_011608</name>
</gene>
<proteinExistence type="inferred from homology"/>
<feature type="domain" description="Sulfotransferase" evidence="2">
    <location>
        <begin position="117"/>
        <end position="325"/>
    </location>
</feature>
<evidence type="ECO:0000256" key="1">
    <source>
        <dbReference type="RuleBase" id="RU361155"/>
    </source>
</evidence>
<comment type="similarity">
    <text evidence="1">Belongs to the sulfotransferase 1 family.</text>
</comment>
<dbReference type="GO" id="GO:0001517">
    <property type="term" value="F:N-acetylglucosamine 6-O-sulfotransferase activity"/>
    <property type="evidence" value="ECO:0007669"/>
    <property type="project" value="TreeGrafter"/>
</dbReference>
<dbReference type="Gene3D" id="3.40.50.300">
    <property type="entry name" value="P-loop containing nucleotide triphosphate hydrolases"/>
    <property type="match status" value="1"/>
</dbReference>
<sequence length="342" mass="39324">MTSYEQHTDYTLDVQLQSQNSRMKTKYAMVFICIVALVIIEKESNILSRVSDKLIQKQAPQPPLDYSNITQNGSLMMLKMLLSKLIGTVGYNSSLSEEQEEEELDDLGTYSFSGGRKHILLVATTRTGSSFVGELFNQHGEDMFYLFEPLWHVEHMLTTATNSNNGTVLSGIYRDVLQGLFLCDFSLLEKYIAPPPKDHVTPALFRRESSLSLCEESVCSPVVKYVFERIIQLVGDPRAILASRMVAFSSKYQIWKTWAQDGQMPEDDEEVKMIKANCDQIRMSAEVGLSQPRWLRRRYMLVRYEDIARNPMQKAVEMYRFVDDEKTLMNKSISLLEEKLFL</sequence>
<dbReference type="InterPro" id="IPR027417">
    <property type="entry name" value="P-loop_NTPase"/>
</dbReference>
<dbReference type="SUPFAM" id="SSF52540">
    <property type="entry name" value="P-loop containing nucleoside triphosphate hydrolases"/>
    <property type="match status" value="1"/>
</dbReference>
<dbReference type="GO" id="GO:0008459">
    <property type="term" value="F:chondroitin 6-sulfotransferase activity"/>
    <property type="evidence" value="ECO:0007669"/>
    <property type="project" value="TreeGrafter"/>
</dbReference>
<dbReference type="GO" id="GO:0006044">
    <property type="term" value="P:N-acetylglucosamine metabolic process"/>
    <property type="evidence" value="ECO:0007669"/>
    <property type="project" value="TreeGrafter"/>
</dbReference>
<organism evidence="3 4">
    <name type="scientific">Champsocephalus esox</name>
    <name type="common">pike icefish</name>
    <dbReference type="NCBI Taxonomy" id="159716"/>
    <lineage>
        <taxon>Eukaryota</taxon>
        <taxon>Metazoa</taxon>
        <taxon>Chordata</taxon>
        <taxon>Craniata</taxon>
        <taxon>Vertebrata</taxon>
        <taxon>Euteleostomi</taxon>
        <taxon>Actinopterygii</taxon>
        <taxon>Neopterygii</taxon>
        <taxon>Teleostei</taxon>
        <taxon>Neoteleostei</taxon>
        <taxon>Acanthomorphata</taxon>
        <taxon>Eupercaria</taxon>
        <taxon>Perciformes</taxon>
        <taxon>Notothenioidei</taxon>
        <taxon>Channichthyidae</taxon>
        <taxon>Champsocephalus</taxon>
    </lineage>
</organism>
<keyword evidence="4" id="KW-1185">Reference proteome</keyword>
<dbReference type="EMBL" id="JAULUE010002054">
    <property type="protein sequence ID" value="KAK5894970.1"/>
    <property type="molecule type" value="Genomic_DNA"/>
</dbReference>
<evidence type="ECO:0000313" key="3">
    <source>
        <dbReference type="EMBL" id="KAK5894970.1"/>
    </source>
</evidence>
<keyword evidence="1" id="KW-0808">Transferase</keyword>